<dbReference type="OrthoDB" id="449280at2759"/>
<sequence>MDSSARTARSLPLAYRNARSLPNKCSQFRPLVKFAKNRQNDATFFLTSRGARMGDKKILEKLLCNNCTGAPPVELKCTGCNRKRPLDHFSTTQRNAPDTARCRMCISQIESFRPGQQQELEKDGSDDEYIAVTSTDGGVPLTPDKGFVPVPSTSRSTRVPTNTTTSGTSSSGRSISSLASTVKAPPLKIGTGGFAVVKQGFREVPVPEYIDDDEVVSEPDSELDYEIQRRTILDEIRHMAQEYSLYSS</sequence>
<feature type="compositionally biased region" description="Low complexity" evidence="1">
    <location>
        <begin position="148"/>
        <end position="177"/>
    </location>
</feature>
<evidence type="ECO:0000313" key="3">
    <source>
        <dbReference type="EMBL" id="CAD0111422.1"/>
    </source>
</evidence>
<feature type="domain" description="Stc1" evidence="2">
    <location>
        <begin position="24"/>
        <end position="106"/>
    </location>
</feature>
<dbReference type="Pfam" id="PF12898">
    <property type="entry name" value="Stc1"/>
    <property type="match status" value="1"/>
</dbReference>
<organism evidence="3 4">
    <name type="scientific">Aureobasidium uvarum</name>
    <dbReference type="NCBI Taxonomy" id="2773716"/>
    <lineage>
        <taxon>Eukaryota</taxon>
        <taxon>Fungi</taxon>
        <taxon>Dikarya</taxon>
        <taxon>Ascomycota</taxon>
        <taxon>Pezizomycotina</taxon>
        <taxon>Dothideomycetes</taxon>
        <taxon>Dothideomycetidae</taxon>
        <taxon>Dothideales</taxon>
        <taxon>Saccotheciaceae</taxon>
        <taxon>Aureobasidium</taxon>
    </lineage>
</organism>
<accession>A0A9N8PUP8</accession>
<gene>
    <name evidence="3" type="ORF">AWRI4620_LOCUS5677</name>
</gene>
<protein>
    <recommendedName>
        <fullName evidence="2">Stc1 domain-containing protein</fullName>
    </recommendedName>
</protein>
<dbReference type="Proteomes" id="UP000745764">
    <property type="component" value="Unassembled WGS sequence"/>
</dbReference>
<feature type="region of interest" description="Disordered" evidence="1">
    <location>
        <begin position="134"/>
        <end position="177"/>
    </location>
</feature>
<evidence type="ECO:0000256" key="1">
    <source>
        <dbReference type="SAM" id="MobiDB-lite"/>
    </source>
</evidence>
<keyword evidence="4" id="KW-1185">Reference proteome</keyword>
<evidence type="ECO:0000313" key="4">
    <source>
        <dbReference type="Proteomes" id="UP000745764"/>
    </source>
</evidence>
<evidence type="ECO:0000259" key="2">
    <source>
        <dbReference type="Pfam" id="PF12898"/>
    </source>
</evidence>
<proteinExistence type="predicted"/>
<dbReference type="AlphaFoldDB" id="A0A9N8PUP8"/>
<name>A0A9N8PUP8_9PEZI</name>
<dbReference type="EMBL" id="CAINUL010000009">
    <property type="protein sequence ID" value="CAD0111422.1"/>
    <property type="molecule type" value="Genomic_DNA"/>
</dbReference>
<comment type="caution">
    <text evidence="3">The sequence shown here is derived from an EMBL/GenBank/DDBJ whole genome shotgun (WGS) entry which is preliminary data.</text>
</comment>
<dbReference type="InterPro" id="IPR024630">
    <property type="entry name" value="Stc1"/>
</dbReference>
<reference evidence="3" key="1">
    <citation type="submission" date="2020-06" db="EMBL/GenBank/DDBJ databases">
        <authorList>
            <person name="Onetto C."/>
        </authorList>
    </citation>
    <scope>NUCLEOTIDE SEQUENCE</scope>
</reference>